<dbReference type="PANTHER" id="PTHR47268:SF4">
    <property type="entry name" value="ACYLPHOSPHATASE"/>
    <property type="match status" value="1"/>
</dbReference>
<organism evidence="7 8">
    <name type="scientific">Roseibium aestuarii</name>
    <dbReference type="NCBI Taxonomy" id="2600299"/>
    <lineage>
        <taxon>Bacteria</taxon>
        <taxon>Pseudomonadati</taxon>
        <taxon>Pseudomonadota</taxon>
        <taxon>Alphaproteobacteria</taxon>
        <taxon>Hyphomicrobiales</taxon>
        <taxon>Stappiaceae</taxon>
        <taxon>Roseibium</taxon>
    </lineage>
</organism>
<evidence type="ECO:0000313" key="8">
    <source>
        <dbReference type="Proteomes" id="UP001597327"/>
    </source>
</evidence>
<evidence type="ECO:0000256" key="1">
    <source>
        <dbReference type="ARBA" id="ARBA00005614"/>
    </source>
</evidence>
<comment type="catalytic activity">
    <reaction evidence="3 4">
        <text>an acyl phosphate + H2O = a carboxylate + phosphate + H(+)</text>
        <dbReference type="Rhea" id="RHEA:14965"/>
        <dbReference type="ChEBI" id="CHEBI:15377"/>
        <dbReference type="ChEBI" id="CHEBI:15378"/>
        <dbReference type="ChEBI" id="CHEBI:29067"/>
        <dbReference type="ChEBI" id="CHEBI:43474"/>
        <dbReference type="ChEBI" id="CHEBI:59918"/>
        <dbReference type="EC" id="3.6.1.7"/>
    </reaction>
</comment>
<dbReference type="Pfam" id="PF00708">
    <property type="entry name" value="Acylphosphatase"/>
    <property type="match status" value="1"/>
</dbReference>
<feature type="active site" evidence="4">
    <location>
        <position position="46"/>
    </location>
</feature>
<dbReference type="PRINTS" id="PR00112">
    <property type="entry name" value="ACYLPHPHTASE"/>
</dbReference>
<comment type="caution">
    <text evidence="7">The sequence shown here is derived from an EMBL/GenBank/DDBJ whole genome shotgun (WGS) entry which is preliminary data.</text>
</comment>
<proteinExistence type="inferred from homology"/>
<dbReference type="InterPro" id="IPR036046">
    <property type="entry name" value="Acylphosphatase-like_dom_sf"/>
</dbReference>
<dbReference type="PROSITE" id="PS00151">
    <property type="entry name" value="ACYLPHOSPHATASE_2"/>
    <property type="match status" value="1"/>
</dbReference>
<accession>A0ABW4K0G0</accession>
<name>A0ABW4K0G0_9HYPH</name>
<keyword evidence="8" id="KW-1185">Reference proteome</keyword>
<evidence type="ECO:0000256" key="4">
    <source>
        <dbReference type="PROSITE-ProRule" id="PRU00520"/>
    </source>
</evidence>
<dbReference type="Gene3D" id="3.30.70.100">
    <property type="match status" value="1"/>
</dbReference>
<dbReference type="SUPFAM" id="SSF54975">
    <property type="entry name" value="Acylphosphatase/BLUF domain-like"/>
    <property type="match status" value="1"/>
</dbReference>
<dbReference type="PROSITE" id="PS51160">
    <property type="entry name" value="ACYLPHOSPHATASE_3"/>
    <property type="match status" value="1"/>
</dbReference>
<dbReference type="InterPro" id="IPR017968">
    <property type="entry name" value="Acylphosphatase_CS"/>
</dbReference>
<dbReference type="InterPro" id="IPR020456">
    <property type="entry name" value="Acylphosphatase"/>
</dbReference>
<gene>
    <name evidence="7" type="ORF">ACFSC7_15315</name>
</gene>
<reference evidence="8" key="1">
    <citation type="journal article" date="2019" name="Int. J. Syst. Evol. Microbiol.">
        <title>The Global Catalogue of Microorganisms (GCM) 10K type strain sequencing project: providing services to taxonomists for standard genome sequencing and annotation.</title>
        <authorList>
            <consortium name="The Broad Institute Genomics Platform"/>
            <consortium name="The Broad Institute Genome Sequencing Center for Infectious Disease"/>
            <person name="Wu L."/>
            <person name="Ma J."/>
        </authorList>
    </citation>
    <scope>NUCLEOTIDE SEQUENCE [LARGE SCALE GENOMIC DNA]</scope>
    <source>
        <strain evidence="8">JCM 3369</strain>
    </source>
</reference>
<sequence>MSEEGHDPTLPGDLRIRVRGRVQGVGYREWTVRQARALKLRGWVRNRQDGSVEIRVAGEEESLRAFVSRLREGPALARVTDLQVAAPEQDGLAAQTADDLPLMFERRPTA</sequence>
<keyword evidence="4" id="KW-0378">Hydrolase</keyword>
<dbReference type="EC" id="3.6.1.7" evidence="2 4"/>
<dbReference type="InterPro" id="IPR001792">
    <property type="entry name" value="Acylphosphatase-like_dom"/>
</dbReference>
<dbReference type="EMBL" id="JBHUFA010000012">
    <property type="protein sequence ID" value="MFD1696886.1"/>
    <property type="molecule type" value="Genomic_DNA"/>
</dbReference>
<dbReference type="Proteomes" id="UP001597327">
    <property type="component" value="Unassembled WGS sequence"/>
</dbReference>
<evidence type="ECO:0000259" key="6">
    <source>
        <dbReference type="PROSITE" id="PS51160"/>
    </source>
</evidence>
<feature type="active site" evidence="4">
    <location>
        <position position="28"/>
    </location>
</feature>
<dbReference type="PANTHER" id="PTHR47268">
    <property type="entry name" value="ACYLPHOSPHATASE"/>
    <property type="match status" value="1"/>
</dbReference>
<dbReference type="RefSeq" id="WP_149892335.1">
    <property type="nucleotide sequence ID" value="NZ_JBHUFA010000012.1"/>
</dbReference>
<evidence type="ECO:0000313" key="7">
    <source>
        <dbReference type="EMBL" id="MFD1696886.1"/>
    </source>
</evidence>
<evidence type="ECO:0000256" key="5">
    <source>
        <dbReference type="RuleBase" id="RU004168"/>
    </source>
</evidence>
<evidence type="ECO:0000256" key="2">
    <source>
        <dbReference type="ARBA" id="ARBA00012150"/>
    </source>
</evidence>
<evidence type="ECO:0000256" key="3">
    <source>
        <dbReference type="ARBA" id="ARBA00047645"/>
    </source>
</evidence>
<feature type="domain" description="Acylphosphatase-like" evidence="6">
    <location>
        <begin position="13"/>
        <end position="108"/>
    </location>
</feature>
<protein>
    <recommendedName>
        <fullName evidence="2 4">acylphosphatase</fullName>
        <ecNumber evidence="2 4">3.6.1.7</ecNumber>
    </recommendedName>
</protein>
<comment type="similarity">
    <text evidence="1 5">Belongs to the acylphosphatase family.</text>
</comment>